<evidence type="ECO:0000313" key="9">
    <source>
        <dbReference type="Proteomes" id="UP000774699"/>
    </source>
</evidence>
<dbReference type="PROSITE" id="PS01234">
    <property type="entry name" value="GATB"/>
    <property type="match status" value="1"/>
</dbReference>
<organism evidence="8 9">
    <name type="scientific">Candidatus Iainarchaeum sp</name>
    <dbReference type="NCBI Taxonomy" id="3101447"/>
    <lineage>
        <taxon>Archaea</taxon>
        <taxon>Candidatus Iainarchaeota</taxon>
        <taxon>Candidatus Iainarchaeia</taxon>
        <taxon>Candidatus Iainarchaeales</taxon>
        <taxon>Candidatus Iainarchaeaceae</taxon>
        <taxon>Candidatus Iainarchaeum</taxon>
    </lineage>
</organism>
<dbReference type="InterPro" id="IPR004414">
    <property type="entry name" value="GatE"/>
</dbReference>
<dbReference type="SUPFAM" id="SSF89095">
    <property type="entry name" value="GatB/YqeY motif"/>
    <property type="match status" value="1"/>
</dbReference>
<evidence type="ECO:0000256" key="6">
    <source>
        <dbReference type="HAMAP-Rule" id="MF_00588"/>
    </source>
</evidence>
<dbReference type="GO" id="GO:0070681">
    <property type="term" value="P:glutaminyl-tRNAGln biosynthesis via transamidation"/>
    <property type="evidence" value="ECO:0007669"/>
    <property type="project" value="TreeGrafter"/>
</dbReference>
<dbReference type="Pfam" id="PF02938">
    <property type="entry name" value="GAD"/>
    <property type="match status" value="1"/>
</dbReference>
<comment type="similarity">
    <text evidence="6">Belongs to the GatB/GatE family. GatE subfamily.</text>
</comment>
<feature type="domain" description="Asn/Gln amidotransferase" evidence="7">
    <location>
        <begin position="486"/>
        <end position="627"/>
    </location>
</feature>
<evidence type="ECO:0000256" key="1">
    <source>
        <dbReference type="ARBA" id="ARBA00022598"/>
    </source>
</evidence>
<keyword evidence="1 6" id="KW-0436">Ligase</keyword>
<dbReference type="PANTHER" id="PTHR11659:SF2">
    <property type="entry name" value="GLUTAMYL-TRNA(GLN) AMIDOTRANSFERASE SUBUNIT E"/>
    <property type="match status" value="1"/>
</dbReference>
<dbReference type="NCBIfam" id="NF003107">
    <property type="entry name" value="PRK04028.1"/>
    <property type="match status" value="1"/>
</dbReference>
<accession>A0A8T4CAT0</accession>
<gene>
    <name evidence="6 8" type="primary">gatE</name>
    <name evidence="8" type="ORF">FJY86_02760</name>
</gene>
<dbReference type="Gene3D" id="3.30.1360.30">
    <property type="entry name" value="GAD-like domain"/>
    <property type="match status" value="1"/>
</dbReference>
<protein>
    <recommendedName>
        <fullName evidence="6">Glutamyl-tRNA(Gln) amidotransferase subunit E</fullName>
        <shortName evidence="6">Glu-ADT subunit E</shortName>
        <ecNumber evidence="6">6.3.5.-</ecNumber>
    </recommendedName>
</protein>
<dbReference type="InterPro" id="IPR003789">
    <property type="entry name" value="Asn/Gln_tRNA_amidoTrase-B-like"/>
</dbReference>
<comment type="caution">
    <text evidence="8">The sequence shown here is derived from an EMBL/GenBank/DDBJ whole genome shotgun (WGS) entry which is preliminary data.</text>
</comment>
<dbReference type="GO" id="GO:0005524">
    <property type="term" value="F:ATP binding"/>
    <property type="evidence" value="ECO:0007669"/>
    <property type="project" value="UniProtKB-KW"/>
</dbReference>
<reference evidence="8" key="1">
    <citation type="submission" date="2019-03" db="EMBL/GenBank/DDBJ databases">
        <title>Lake Tanganyika Metagenome-Assembled Genomes (MAGs).</title>
        <authorList>
            <person name="Tran P."/>
        </authorList>
    </citation>
    <scope>NUCLEOTIDE SEQUENCE</scope>
    <source>
        <strain evidence="8">M_DeepCast_50m_m2_156</strain>
    </source>
</reference>
<dbReference type="Pfam" id="PF02637">
    <property type="entry name" value="GatB_Yqey"/>
    <property type="match status" value="1"/>
</dbReference>
<dbReference type="NCBIfam" id="TIGR00134">
    <property type="entry name" value="gatE_arch"/>
    <property type="match status" value="1"/>
</dbReference>
<dbReference type="GO" id="GO:0005737">
    <property type="term" value="C:cytoplasm"/>
    <property type="evidence" value="ECO:0007669"/>
    <property type="project" value="InterPro"/>
</dbReference>
<evidence type="ECO:0000256" key="2">
    <source>
        <dbReference type="ARBA" id="ARBA00022741"/>
    </source>
</evidence>
<dbReference type="InterPro" id="IPR006075">
    <property type="entry name" value="Asn/Gln-tRNA_Trfase_suB/E_cat"/>
</dbReference>
<dbReference type="InterPro" id="IPR017958">
    <property type="entry name" value="Gln-tRNA_amidoTrfase_suB_CS"/>
</dbReference>
<dbReference type="EC" id="6.3.5.-" evidence="6"/>
<proteinExistence type="inferred from homology"/>
<dbReference type="InterPro" id="IPR018027">
    <property type="entry name" value="Asn/Gln_amidotransferase"/>
</dbReference>
<dbReference type="Gene3D" id="1.10.150.380">
    <property type="entry name" value="GatB domain, N-terminal subdomain"/>
    <property type="match status" value="1"/>
</dbReference>
<dbReference type="AlphaFoldDB" id="A0A8T4CAT0"/>
<comment type="function">
    <text evidence="6">Allows the formation of correctly charged Gln-tRNA(Gln) through the transamidation of misacylated Glu-tRNA(Gln) in organisms which lack glutaminyl-tRNA synthetase. The reaction takes place in the presence of glutamine and ATP through an activated gamma-phospho-Glu-tRNA(Gln). The GatDE system is specific for glutamate and does not act on aspartate.</text>
</comment>
<dbReference type="GO" id="GO:0050567">
    <property type="term" value="F:glutaminyl-tRNA synthase (glutamine-hydrolyzing) activity"/>
    <property type="evidence" value="ECO:0007669"/>
    <property type="project" value="UniProtKB-UniRule"/>
</dbReference>
<dbReference type="InterPro" id="IPR029351">
    <property type="entry name" value="GAD_dom"/>
</dbReference>
<sequence length="634" mass="71638">MNEFSKHPVTCGLEIHQQLDTGKLFSRTPTTLRDDAPEFTFKRKLHAVASETGKMDAAALEAMHKKQTFIYQGHHENTSLVETDEEPPHTIDEDALNVALEVSLLCNASIVDTMLVMRKTVIDGSNTSGFQRTAQVSFGGHVTLDDGTPIRVQGIAIEEDSARPMEKKDHEITYRLDRLGFPLIELATMPDIHTPEQAKQTALKIGEVMRITGQVKRGLGSIRQDINISVPGGARVELKGVQELDLIDEYVRREMQRQNVLLEMKEVLKKEGLTHEMVNSQAGMNITKIVEKYPSKMIQTALQKKQAIYAVRLPYMHGRMGKEVQPGRRIGSEISSYVKARAGLQGLLHGDENLSNYGFTSENITEIRTLTHCHEKDSFAIVMGEEGKCKHAIDVIKHRVAQLLEGVPEETRNALEGGNSEYSRPLPGAARMYPETDADDIRVNENMLRELSKDLPRWANERKTNYIKRGLSEKLAEEMKLDNKARFFEKLLTKGYDPTTTATLLLNTLSNVHKEKPLVNKLTEKQLEELLSAEKNKKVLREKFGDVLKEWSDFPQEKLETILSRMKMENADEGEIERVIRQIMDKNQHLIIAKGMNSQQAFMGLAMQALRGKAQGYFIAQAVEKELKKRTGKD</sequence>
<dbReference type="EMBL" id="VGJJ01000017">
    <property type="protein sequence ID" value="MBM3282235.1"/>
    <property type="molecule type" value="Genomic_DNA"/>
</dbReference>
<dbReference type="SUPFAM" id="SSF55261">
    <property type="entry name" value="GAD domain-like"/>
    <property type="match status" value="1"/>
</dbReference>
<dbReference type="PANTHER" id="PTHR11659">
    <property type="entry name" value="GLUTAMYL-TRNA GLN AMIDOTRANSFERASE SUBUNIT B MITOCHONDRIAL AND PROKARYOTIC PET112-RELATED"/>
    <property type="match status" value="1"/>
</dbReference>
<evidence type="ECO:0000256" key="5">
    <source>
        <dbReference type="ARBA" id="ARBA00047913"/>
    </source>
</evidence>
<keyword evidence="2 6" id="KW-0547">Nucleotide-binding</keyword>
<dbReference type="Pfam" id="PF02934">
    <property type="entry name" value="GatB_N"/>
    <property type="match status" value="1"/>
</dbReference>
<comment type="catalytic activity">
    <reaction evidence="5 6">
        <text>L-glutamyl-tRNA(Gln) + L-glutamine + ATP + H2O = L-glutaminyl-tRNA(Gln) + L-glutamate + ADP + phosphate + H(+)</text>
        <dbReference type="Rhea" id="RHEA:17521"/>
        <dbReference type="Rhea" id="RHEA-COMP:9681"/>
        <dbReference type="Rhea" id="RHEA-COMP:9684"/>
        <dbReference type="ChEBI" id="CHEBI:15377"/>
        <dbReference type="ChEBI" id="CHEBI:15378"/>
        <dbReference type="ChEBI" id="CHEBI:29985"/>
        <dbReference type="ChEBI" id="CHEBI:30616"/>
        <dbReference type="ChEBI" id="CHEBI:43474"/>
        <dbReference type="ChEBI" id="CHEBI:58359"/>
        <dbReference type="ChEBI" id="CHEBI:78520"/>
        <dbReference type="ChEBI" id="CHEBI:78521"/>
        <dbReference type="ChEBI" id="CHEBI:456216"/>
    </reaction>
</comment>
<evidence type="ECO:0000313" key="8">
    <source>
        <dbReference type="EMBL" id="MBM3282235.1"/>
    </source>
</evidence>
<dbReference type="InterPro" id="IPR004115">
    <property type="entry name" value="GAD-like_sf"/>
</dbReference>
<dbReference type="InterPro" id="IPR042114">
    <property type="entry name" value="GatB_C_1"/>
</dbReference>
<keyword evidence="4 6" id="KW-0648">Protein biosynthesis</keyword>
<dbReference type="InterPro" id="IPR017959">
    <property type="entry name" value="Asn/Gln-tRNA_amidoTrfase_suB/E"/>
</dbReference>
<dbReference type="InterPro" id="IPR014746">
    <property type="entry name" value="Gln_synth/guanido_kin_cat_dom"/>
</dbReference>
<name>A0A8T4CAT0_9ARCH</name>
<evidence type="ECO:0000259" key="7">
    <source>
        <dbReference type="SMART" id="SM00845"/>
    </source>
</evidence>
<dbReference type="InterPro" id="IPR023168">
    <property type="entry name" value="GatB_Yqey_C_2"/>
</dbReference>
<keyword evidence="3 6" id="KW-0067">ATP-binding</keyword>
<dbReference type="SUPFAM" id="SSF55931">
    <property type="entry name" value="Glutamine synthetase/guanido kinase"/>
    <property type="match status" value="1"/>
</dbReference>
<evidence type="ECO:0000256" key="4">
    <source>
        <dbReference type="ARBA" id="ARBA00022917"/>
    </source>
</evidence>
<dbReference type="GO" id="GO:0004812">
    <property type="term" value="F:aminoacyl-tRNA ligase activity"/>
    <property type="evidence" value="ECO:0007669"/>
    <property type="project" value="InterPro"/>
</dbReference>
<comment type="subunit">
    <text evidence="6">Heterodimer of GatD and GatE.</text>
</comment>
<dbReference type="HAMAP" id="MF_00588">
    <property type="entry name" value="GatE"/>
    <property type="match status" value="1"/>
</dbReference>
<dbReference type="SMART" id="SM00845">
    <property type="entry name" value="GatB_Yqey"/>
    <property type="match status" value="1"/>
</dbReference>
<evidence type="ECO:0000256" key="3">
    <source>
        <dbReference type="ARBA" id="ARBA00022840"/>
    </source>
</evidence>
<dbReference type="Proteomes" id="UP000774699">
    <property type="component" value="Unassembled WGS sequence"/>
</dbReference>
<dbReference type="GO" id="GO:0006412">
    <property type="term" value="P:translation"/>
    <property type="evidence" value="ECO:0007669"/>
    <property type="project" value="UniProtKB-UniRule"/>
</dbReference>
<dbReference type="Gene3D" id="1.10.10.410">
    <property type="match status" value="1"/>
</dbReference>